<evidence type="ECO:0000259" key="8">
    <source>
        <dbReference type="PROSITE" id="PS50968"/>
    </source>
</evidence>
<evidence type="ECO:0000256" key="1">
    <source>
        <dbReference type="ARBA" id="ARBA00004173"/>
    </source>
</evidence>
<keyword evidence="4" id="KW-0809">Transit peptide</keyword>
<dbReference type="PROSITE" id="PS00189">
    <property type="entry name" value="LIPOYL"/>
    <property type="match status" value="1"/>
</dbReference>
<comment type="similarity">
    <text evidence="6">Belongs to the alpha-ketoglutarate dehydrogenase component 4 family.</text>
</comment>
<dbReference type="Pfam" id="PF10937">
    <property type="entry name" value="Kgd4-YMR31"/>
    <property type="match status" value="1"/>
</dbReference>
<dbReference type="GO" id="GO:0006103">
    <property type="term" value="P:2-oxoglutarate metabolic process"/>
    <property type="evidence" value="ECO:0007669"/>
    <property type="project" value="InterPro"/>
</dbReference>
<feature type="region of interest" description="Disordered" evidence="7">
    <location>
        <begin position="76"/>
        <end position="160"/>
    </location>
</feature>
<dbReference type="InterPro" id="IPR011053">
    <property type="entry name" value="Single_hybrid_motif"/>
</dbReference>
<accession>A0A0G4I5I7</accession>
<evidence type="ECO:0000256" key="2">
    <source>
        <dbReference type="ARBA" id="ARBA00007317"/>
    </source>
</evidence>
<dbReference type="PROSITE" id="PS50968">
    <property type="entry name" value="BIOTINYL_LIPOYL"/>
    <property type="match status" value="1"/>
</dbReference>
<dbReference type="InterPro" id="IPR020373">
    <property type="entry name" value="Kgd4/YMR-31"/>
</dbReference>
<evidence type="ECO:0000256" key="6">
    <source>
        <dbReference type="ARBA" id="ARBA00043970"/>
    </source>
</evidence>
<feature type="compositionally biased region" description="Low complexity" evidence="7">
    <location>
        <begin position="137"/>
        <end position="154"/>
    </location>
</feature>
<dbReference type="PANTHER" id="PTHR43416">
    <property type="entry name" value="DIHYDROLIPOYLLYSINE-RESIDUE SUCCINYLTRANSFERASE COMPONENT OF 2-OXOGLUTARATE DEHYDROGENASE COMPLEX, MITOCHONDRIAL-RELATED"/>
    <property type="match status" value="1"/>
</dbReference>
<gene>
    <name evidence="9" type="ORF">Cvel_11147</name>
</gene>
<keyword evidence="5" id="KW-0496">Mitochondrion</keyword>
<evidence type="ECO:0000256" key="7">
    <source>
        <dbReference type="SAM" id="MobiDB-lite"/>
    </source>
</evidence>
<dbReference type="InterPro" id="IPR000089">
    <property type="entry name" value="Biotin_lipoyl"/>
</dbReference>
<comment type="similarity">
    <text evidence="2">Belongs to the 2-oxoacid dehydrogenase family.</text>
</comment>
<sequence>MKVPQMGESITEGSIQKWNKQIGDFVEADEVVCVIETDKVSIDVHAPRAGKVVAHGVDEGGTVFVGGDLVKLDTSATGGGQAAAPKAEASEATQAQTQTAAPSAPAAAAPSPGSGGRHRVPMIRFPDRSQGGGGHGTSAASAASSASPGSSAGGPTKTKDTVEFFDDWTELPDRLKPQPLTEEEIEAINNGGLEPKEKWVTKTLMKM</sequence>
<evidence type="ECO:0000256" key="3">
    <source>
        <dbReference type="ARBA" id="ARBA00022823"/>
    </source>
</evidence>
<dbReference type="SUPFAM" id="SSF51230">
    <property type="entry name" value="Single hybrid motif"/>
    <property type="match status" value="1"/>
</dbReference>
<reference evidence="9" key="1">
    <citation type="submission" date="2014-11" db="EMBL/GenBank/DDBJ databases">
        <authorList>
            <person name="Otto D Thomas"/>
            <person name="Naeem Raeece"/>
        </authorList>
    </citation>
    <scope>NUCLEOTIDE SEQUENCE</scope>
</reference>
<dbReference type="CDD" id="cd06849">
    <property type="entry name" value="lipoyl_domain"/>
    <property type="match status" value="1"/>
</dbReference>
<evidence type="ECO:0000256" key="4">
    <source>
        <dbReference type="ARBA" id="ARBA00022946"/>
    </source>
</evidence>
<evidence type="ECO:0000256" key="5">
    <source>
        <dbReference type="ARBA" id="ARBA00023128"/>
    </source>
</evidence>
<dbReference type="Pfam" id="PF00364">
    <property type="entry name" value="Biotin_lipoyl"/>
    <property type="match status" value="1"/>
</dbReference>
<keyword evidence="3" id="KW-0450">Lipoyl</keyword>
<dbReference type="VEuPathDB" id="CryptoDB:Cvel_11147"/>
<feature type="compositionally biased region" description="Low complexity" evidence="7">
    <location>
        <begin position="82"/>
        <end position="111"/>
    </location>
</feature>
<dbReference type="GO" id="GO:0006099">
    <property type="term" value="P:tricarboxylic acid cycle"/>
    <property type="evidence" value="ECO:0007669"/>
    <property type="project" value="TreeGrafter"/>
</dbReference>
<dbReference type="Gene3D" id="2.40.50.100">
    <property type="match status" value="1"/>
</dbReference>
<name>A0A0G4I5I7_9ALVE</name>
<dbReference type="EMBL" id="CDMZ01005183">
    <property type="protein sequence ID" value="CEM52220.1"/>
    <property type="molecule type" value="Genomic_DNA"/>
</dbReference>
<evidence type="ECO:0000313" key="9">
    <source>
        <dbReference type="EMBL" id="CEM52220.1"/>
    </source>
</evidence>
<dbReference type="InterPro" id="IPR050537">
    <property type="entry name" value="2-oxoacid_dehydrogenase"/>
</dbReference>
<dbReference type="InterPro" id="IPR003016">
    <property type="entry name" value="2-oxoA_DH_lipoyl-BS"/>
</dbReference>
<organism evidence="9">
    <name type="scientific">Chromera velia CCMP2878</name>
    <dbReference type="NCBI Taxonomy" id="1169474"/>
    <lineage>
        <taxon>Eukaryota</taxon>
        <taxon>Sar</taxon>
        <taxon>Alveolata</taxon>
        <taxon>Colpodellida</taxon>
        <taxon>Chromeraceae</taxon>
        <taxon>Chromera</taxon>
    </lineage>
</organism>
<dbReference type="GO" id="GO:0005739">
    <property type="term" value="C:mitochondrion"/>
    <property type="evidence" value="ECO:0007669"/>
    <property type="project" value="UniProtKB-SubCell"/>
</dbReference>
<dbReference type="PANTHER" id="PTHR43416:SF5">
    <property type="entry name" value="DIHYDROLIPOYLLYSINE-RESIDUE SUCCINYLTRANSFERASE COMPONENT OF 2-OXOGLUTARATE DEHYDROGENASE COMPLEX, MITOCHONDRIAL"/>
    <property type="match status" value="1"/>
</dbReference>
<dbReference type="GO" id="GO:0004149">
    <property type="term" value="F:dihydrolipoyllysine-residue succinyltransferase activity"/>
    <property type="evidence" value="ECO:0007669"/>
    <property type="project" value="TreeGrafter"/>
</dbReference>
<comment type="subcellular location">
    <subcellularLocation>
        <location evidence="1">Mitochondrion</location>
    </subcellularLocation>
</comment>
<feature type="domain" description="Lipoyl-binding" evidence="8">
    <location>
        <begin position="1"/>
        <end position="73"/>
    </location>
</feature>
<protein>
    <recommendedName>
        <fullName evidence="8">Lipoyl-binding domain-containing protein</fullName>
    </recommendedName>
</protein>
<dbReference type="AlphaFoldDB" id="A0A0G4I5I7"/>
<proteinExistence type="inferred from homology"/>